<dbReference type="GO" id="GO:0032543">
    <property type="term" value="P:mitochondrial translation"/>
    <property type="evidence" value="ECO:0007669"/>
    <property type="project" value="TreeGrafter"/>
</dbReference>
<comment type="caution">
    <text evidence="3">The sequence shown here is derived from an EMBL/GenBank/DDBJ whole genome shotgun (WGS) entry which is preliminary data.</text>
</comment>
<gene>
    <name evidence="3" type="ORF">GQ26_0320450</name>
</gene>
<dbReference type="PANTHER" id="PTHR28158:SF1">
    <property type="entry name" value="SMALL RIBOSOMAL SUBUNIT PROTEIN MS45"/>
    <property type="match status" value="1"/>
</dbReference>
<proteinExistence type="predicted"/>
<dbReference type="InterPro" id="IPR021036">
    <property type="entry name" value="Ribosomal_mS45"/>
</dbReference>
<dbReference type="GO" id="GO:0003735">
    <property type="term" value="F:structural constituent of ribosome"/>
    <property type="evidence" value="ECO:0007669"/>
    <property type="project" value="TreeGrafter"/>
</dbReference>
<dbReference type="Pfam" id="PF12298">
    <property type="entry name" value="Bot1p"/>
    <property type="match status" value="1"/>
</dbReference>
<feature type="region of interest" description="Disordered" evidence="2">
    <location>
        <begin position="1"/>
        <end position="22"/>
    </location>
</feature>
<reference evidence="3" key="2">
    <citation type="journal article" date="2014" name="PLoS Genet.">
        <title>Signature gene expression reveals novel clues to the molecular mechanisms of dimorphic transition in Penicillium marneffei.</title>
        <authorList>
            <person name="Yang E."/>
            <person name="Wang G."/>
            <person name="Cai J."/>
            <person name="Woo P.C."/>
            <person name="Lau S.K."/>
            <person name="Yuen K.-Y."/>
            <person name="Chow W.-N."/>
            <person name="Lin X."/>
        </authorList>
    </citation>
    <scope>NUCLEOTIDE SEQUENCE</scope>
    <source>
        <strain evidence="3">PM1</strain>
    </source>
</reference>
<organism evidence="3">
    <name type="scientific">Talaromyces marneffei PM1</name>
    <dbReference type="NCBI Taxonomy" id="1077442"/>
    <lineage>
        <taxon>Eukaryota</taxon>
        <taxon>Fungi</taxon>
        <taxon>Dikarya</taxon>
        <taxon>Ascomycota</taxon>
        <taxon>Pezizomycotina</taxon>
        <taxon>Eurotiomycetes</taxon>
        <taxon>Eurotiomycetidae</taxon>
        <taxon>Eurotiales</taxon>
        <taxon>Trichocomaceae</taxon>
        <taxon>Talaromyces</taxon>
        <taxon>Talaromyces sect. Talaromyces</taxon>
    </lineage>
</organism>
<feature type="coiled-coil region" evidence="1">
    <location>
        <begin position="303"/>
        <end position="340"/>
    </location>
</feature>
<evidence type="ECO:0000256" key="2">
    <source>
        <dbReference type="SAM" id="MobiDB-lite"/>
    </source>
</evidence>
<sequence length="394" mass="44903">MPPRVKTNRILSSISPSPSSSTVITTYNISQTPCSSRRHLSSSRVAQTRLREQMFDWLNGPGAQLKYHIPGTTNYVTQLRNRRGGEESSESSSRRDDADSEDNSGPKTPFPLNPQFISEPILSEELSNEIYKRVAQQGKSVRSVSVEMRVDMRRVGAVVRLKELEKRMKNEGKSMAVPYSRAIHEMVPTTPLAERGESQPVHESINDLPVHRLTAPQIFYPVSESRQFTRVDAGRVFSAAPALEHGEEAKVNVETLITPETRRYEKVGKGDEEQQVLLPADARIPHPQLIALERDKITDSMERREYMERYQERVKQSDKLEQQRKRIAKEKAEKRLTRLQPETSRFEFRFKDVVVSKETTGPDGRGHLAPGQRYGVPTYDRKKGQVKIPTKVEV</sequence>
<feature type="region of interest" description="Disordered" evidence="2">
    <location>
        <begin position="357"/>
        <end position="394"/>
    </location>
</feature>
<accession>A0A093UV66</accession>
<dbReference type="EMBL" id="JPOX01000032">
    <property type="protein sequence ID" value="KFX43825.1"/>
    <property type="molecule type" value="Genomic_DNA"/>
</dbReference>
<keyword evidence="3" id="KW-0687">Ribonucleoprotein</keyword>
<evidence type="ECO:0000313" key="3">
    <source>
        <dbReference type="EMBL" id="KFX43825.1"/>
    </source>
</evidence>
<dbReference type="eggNOG" id="ENOG502QVMS">
    <property type="taxonomic scope" value="Eukaryota"/>
</dbReference>
<reference key="1">
    <citation type="journal article" date="2014" name="PLoS Genet.">
        <title>Signature Gene Expression Reveals Novel Clues to the Molecular Mechanisms of Dimorphic Transition in Penicillium marneffei.</title>
        <authorList>
            <person name="Yang E."/>
            <person name="Wang G."/>
            <person name="Cai J."/>
            <person name="Woo P.C."/>
            <person name="Lau S.K."/>
            <person name="Yuen K.-Y."/>
            <person name="Chow W.-N."/>
            <person name="Lin X."/>
        </authorList>
    </citation>
    <scope>NUCLEOTIDE SEQUENCE [LARGE SCALE GENOMIC DNA]</scope>
    <source>
        <strain>PM1</strain>
    </source>
</reference>
<feature type="region of interest" description="Disordered" evidence="2">
    <location>
        <begin position="76"/>
        <end position="115"/>
    </location>
</feature>
<dbReference type="GO" id="GO:0005763">
    <property type="term" value="C:mitochondrial small ribosomal subunit"/>
    <property type="evidence" value="ECO:0007669"/>
    <property type="project" value="TreeGrafter"/>
</dbReference>
<evidence type="ECO:0000256" key="1">
    <source>
        <dbReference type="SAM" id="Coils"/>
    </source>
</evidence>
<protein>
    <submittedName>
        <fullName evidence="3">37S ribosomal protein S35, mitochondrial</fullName>
    </submittedName>
</protein>
<keyword evidence="3" id="KW-0689">Ribosomal protein</keyword>
<keyword evidence="1" id="KW-0175">Coiled coil</keyword>
<feature type="compositionally biased region" description="Low complexity" evidence="2">
    <location>
        <begin position="12"/>
        <end position="21"/>
    </location>
</feature>
<name>A0A093UV66_TALMA</name>
<dbReference type="PANTHER" id="PTHR28158">
    <property type="entry name" value="37S RIBOSOMAL PROTEIN S35, MITOCHONDRIAL"/>
    <property type="match status" value="1"/>
</dbReference>
<dbReference type="HOGENOM" id="CLU_049223_1_0_1"/>
<dbReference type="AlphaFoldDB" id="A0A093UV66"/>